<dbReference type="PANTHER" id="PTHR11941">
    <property type="entry name" value="ENOYL-COA HYDRATASE-RELATED"/>
    <property type="match status" value="1"/>
</dbReference>
<sequence>MAEMKTPQEHREAARAYVRYEKDTERRIATLTLVRPARGNATTIGMRMLYADYVHRANVDDEVKVLVIRGEGEDLGTGGDLDEHGDMYLNPKDGESFLPDLEIDPDEDVAWPPPGSYRHLHSLTDYYTRAAAGQRPLQEFKKISIVEAKGYCYGWHFYQCGDADMVIASDDALFGHPSFRYAGWGPRMWSWLETMGYRKFVEMVFTGRPFTADEMADCNFVNSVVPRADLEAEVAKYADACSRSRPLDVVVAQKTFFEAYKQYRGEYLGSLLTGWLEGMLPAMKPDRETGVDLGGDAFAGGIARTVKNNDLNYPPEWRLSRKGRAAKD</sequence>
<organism evidence="1 2">
    <name type="scientific">Novosphingobium mangrovi</name>
    <name type="common">ex Hu et al. 2023</name>
    <dbReference type="NCBI Taxonomy" id="2930094"/>
    <lineage>
        <taxon>Bacteria</taxon>
        <taxon>Pseudomonadati</taxon>
        <taxon>Pseudomonadota</taxon>
        <taxon>Alphaproteobacteria</taxon>
        <taxon>Sphingomonadales</taxon>
        <taxon>Sphingomonadaceae</taxon>
        <taxon>Novosphingobium</taxon>
    </lineage>
</organism>
<dbReference type="PANTHER" id="PTHR11941:SF54">
    <property type="entry name" value="ENOYL-COA HYDRATASE, MITOCHONDRIAL"/>
    <property type="match status" value="1"/>
</dbReference>
<dbReference type="InterPro" id="IPR029045">
    <property type="entry name" value="ClpP/crotonase-like_dom_sf"/>
</dbReference>
<protein>
    <submittedName>
        <fullName evidence="1">Enoyl-CoA hydratase/isomerase family protein</fullName>
    </submittedName>
</protein>
<dbReference type="Gene3D" id="3.90.226.10">
    <property type="entry name" value="2-enoyl-CoA Hydratase, Chain A, domain 1"/>
    <property type="match status" value="1"/>
</dbReference>
<evidence type="ECO:0000313" key="2">
    <source>
        <dbReference type="Proteomes" id="UP001162802"/>
    </source>
</evidence>
<reference evidence="1" key="1">
    <citation type="submission" date="2022-03" db="EMBL/GenBank/DDBJ databases">
        <title>Identification of a novel bacterium isolated from mangrove sediments.</title>
        <authorList>
            <person name="Pan X."/>
        </authorList>
    </citation>
    <scope>NUCLEOTIDE SEQUENCE</scope>
    <source>
        <strain evidence="1">B2637</strain>
    </source>
</reference>
<evidence type="ECO:0000313" key="1">
    <source>
        <dbReference type="EMBL" id="MCJ1962356.1"/>
    </source>
</evidence>
<dbReference type="CDD" id="cd06558">
    <property type="entry name" value="crotonase-like"/>
    <property type="match status" value="1"/>
</dbReference>
<comment type="caution">
    <text evidence="1">The sequence shown here is derived from an EMBL/GenBank/DDBJ whole genome shotgun (WGS) entry which is preliminary data.</text>
</comment>
<dbReference type="EMBL" id="JALHAT010000039">
    <property type="protein sequence ID" value="MCJ1962356.1"/>
    <property type="molecule type" value="Genomic_DNA"/>
</dbReference>
<dbReference type="RefSeq" id="WP_243802244.1">
    <property type="nucleotide sequence ID" value="NZ_JALHAT010000039.1"/>
</dbReference>
<dbReference type="Pfam" id="PF00378">
    <property type="entry name" value="ECH_1"/>
    <property type="match status" value="1"/>
</dbReference>
<keyword evidence="2" id="KW-1185">Reference proteome</keyword>
<proteinExistence type="predicted"/>
<accession>A0ABT0AGM0</accession>
<dbReference type="SUPFAM" id="SSF52096">
    <property type="entry name" value="ClpP/crotonase"/>
    <property type="match status" value="1"/>
</dbReference>
<name>A0ABT0AGM0_9SPHN</name>
<dbReference type="Proteomes" id="UP001162802">
    <property type="component" value="Unassembled WGS sequence"/>
</dbReference>
<gene>
    <name evidence="1" type="ORF">MTR65_16810</name>
</gene>
<dbReference type="InterPro" id="IPR001753">
    <property type="entry name" value="Enoyl-CoA_hydra/iso"/>
</dbReference>